<dbReference type="GO" id="GO:1902600">
    <property type="term" value="P:proton transmembrane transport"/>
    <property type="evidence" value="ECO:0007669"/>
    <property type="project" value="TreeGrafter"/>
</dbReference>
<accession>A0A0H2RRV5</accession>
<keyword evidence="3" id="KW-1185">Reference proteome</keyword>
<gene>
    <name evidence="2" type="ORF">SCHPADRAFT_854179</name>
</gene>
<feature type="region of interest" description="Disordered" evidence="1">
    <location>
        <begin position="295"/>
        <end position="326"/>
    </location>
</feature>
<sequence length="380" mass="41900">MSASRAIAQAQRSFSGMRILALPLTSKAASHGRHIFYYFQTPPPPPSPPISSKDGEGDGGKKSRSRVRSLVERATSKASETWAGFGEAGEGSWKKRLHNYGERVIDRMDFQELALKSMDTSLGPKVSKLGSNGLDLEDTFTPKIPLIHPTLLAPHPSSSSSSSPSPLTHLQQLVVQRTPSHRKGFYKWMAITPVTFPLKLIPVIPNIPFFFCVWRSWHHYRAYKASSYLESLLLLRNAIIPQPDSALDRIYEECRGRMAKAKEEKEKSRSSNACSDSGVGVMATAETAGDMHMVECKSSSPQPPSPKSSSSSSFPSPSTPSNLDLNDESLILDTPAIHSLVSHFSLPKTVEADLHRALEQTARSLEMDGLWMSWARSLRV</sequence>
<dbReference type="EMBL" id="KQ085982">
    <property type="protein sequence ID" value="KLO12193.1"/>
    <property type="molecule type" value="Genomic_DNA"/>
</dbReference>
<dbReference type="GO" id="GO:0006813">
    <property type="term" value="P:potassium ion transport"/>
    <property type="evidence" value="ECO:0007669"/>
    <property type="project" value="TreeGrafter"/>
</dbReference>
<evidence type="ECO:0000313" key="3">
    <source>
        <dbReference type="Proteomes" id="UP000053477"/>
    </source>
</evidence>
<evidence type="ECO:0000256" key="1">
    <source>
        <dbReference type="SAM" id="MobiDB-lite"/>
    </source>
</evidence>
<organism evidence="2 3">
    <name type="scientific">Schizopora paradoxa</name>
    <dbReference type="NCBI Taxonomy" id="27342"/>
    <lineage>
        <taxon>Eukaryota</taxon>
        <taxon>Fungi</taxon>
        <taxon>Dikarya</taxon>
        <taxon>Basidiomycota</taxon>
        <taxon>Agaricomycotina</taxon>
        <taxon>Agaricomycetes</taxon>
        <taxon>Hymenochaetales</taxon>
        <taxon>Schizoporaceae</taxon>
        <taxon>Schizopora</taxon>
    </lineage>
</organism>
<dbReference type="PANTHER" id="PTHR28062:SF1">
    <property type="entry name" value="TRANSMEMBRANE PROTEIN"/>
    <property type="match status" value="1"/>
</dbReference>
<reference evidence="2 3" key="1">
    <citation type="submission" date="2015-04" db="EMBL/GenBank/DDBJ databases">
        <title>Complete genome sequence of Schizopora paradoxa KUC8140, a cosmopolitan wood degrader in East Asia.</title>
        <authorList>
            <consortium name="DOE Joint Genome Institute"/>
            <person name="Min B."/>
            <person name="Park H."/>
            <person name="Jang Y."/>
            <person name="Kim J.-J."/>
            <person name="Kim K.H."/>
            <person name="Pangilinan J."/>
            <person name="Lipzen A."/>
            <person name="Riley R."/>
            <person name="Grigoriev I.V."/>
            <person name="Spatafora J.W."/>
            <person name="Choi I.-G."/>
        </authorList>
    </citation>
    <scope>NUCLEOTIDE SEQUENCE [LARGE SCALE GENOMIC DNA]</scope>
    <source>
        <strain evidence="2 3">KUC8140</strain>
    </source>
</reference>
<evidence type="ECO:0000313" key="2">
    <source>
        <dbReference type="EMBL" id="KLO12193.1"/>
    </source>
</evidence>
<dbReference type="FunCoup" id="A0A0H2RRV5">
    <property type="interactions" value="18"/>
</dbReference>
<dbReference type="InParanoid" id="A0A0H2RRV5"/>
<feature type="region of interest" description="Disordered" evidence="1">
    <location>
        <begin position="37"/>
        <end position="73"/>
    </location>
</feature>
<proteinExistence type="predicted"/>
<dbReference type="GO" id="GO:0005743">
    <property type="term" value="C:mitochondrial inner membrane"/>
    <property type="evidence" value="ECO:0007669"/>
    <property type="project" value="TreeGrafter"/>
</dbReference>
<dbReference type="STRING" id="27342.A0A0H2RRV5"/>
<dbReference type="InterPro" id="IPR018786">
    <property type="entry name" value="Mit_KHE1"/>
</dbReference>
<name>A0A0H2RRV5_9AGAM</name>
<dbReference type="Proteomes" id="UP000053477">
    <property type="component" value="Unassembled WGS sequence"/>
</dbReference>
<dbReference type="PANTHER" id="PTHR28062">
    <property type="entry name" value="K+-H+ EXCHANGE-LIKE PROTEIN"/>
    <property type="match status" value="1"/>
</dbReference>
<feature type="compositionally biased region" description="Low complexity" evidence="1">
    <location>
        <begin position="307"/>
        <end position="321"/>
    </location>
</feature>
<dbReference type="AlphaFoldDB" id="A0A0H2RRV5"/>
<evidence type="ECO:0008006" key="4">
    <source>
        <dbReference type="Google" id="ProtNLM"/>
    </source>
</evidence>
<protein>
    <recommendedName>
        <fullName evidence="4">Mitochondrial K+-H+ exchange-related-domain-containing protein</fullName>
    </recommendedName>
</protein>
<dbReference type="OrthoDB" id="5562676at2759"/>
<dbReference type="Pfam" id="PF10173">
    <property type="entry name" value="Mit_KHE1"/>
    <property type="match status" value="1"/>
</dbReference>